<dbReference type="GO" id="GO:0016787">
    <property type="term" value="F:hydrolase activity"/>
    <property type="evidence" value="ECO:0007669"/>
    <property type="project" value="UniProtKB-KW"/>
</dbReference>
<dbReference type="Pfam" id="PF00561">
    <property type="entry name" value="Abhydrolase_1"/>
    <property type="match status" value="1"/>
</dbReference>
<keyword evidence="2" id="KW-0378">Hydrolase</keyword>
<dbReference type="InterPro" id="IPR050471">
    <property type="entry name" value="AB_hydrolase"/>
</dbReference>
<keyword evidence="3" id="KW-1185">Reference proteome</keyword>
<dbReference type="Proteomes" id="UP000334380">
    <property type="component" value="Unassembled WGS sequence"/>
</dbReference>
<protein>
    <submittedName>
        <fullName evidence="2">AB hydrolase superfamily protein YdjP</fullName>
        <ecNumber evidence="2">3.-.-.-</ecNumber>
    </submittedName>
</protein>
<evidence type="ECO:0000313" key="2">
    <source>
        <dbReference type="EMBL" id="VVE10230.1"/>
    </source>
</evidence>
<name>A0A5E4VH31_9BURK</name>
<dbReference type="PANTHER" id="PTHR43433:SF10">
    <property type="entry name" value="AB HYDROLASE-1 DOMAIN-CONTAINING PROTEIN"/>
    <property type="match status" value="1"/>
</dbReference>
<proteinExistence type="predicted"/>
<dbReference type="EMBL" id="CABPRU010000005">
    <property type="protein sequence ID" value="VVE10230.1"/>
    <property type="molecule type" value="Genomic_DNA"/>
</dbReference>
<dbReference type="EC" id="3.-.-.-" evidence="2"/>
<evidence type="ECO:0000313" key="3">
    <source>
        <dbReference type="Proteomes" id="UP000334380"/>
    </source>
</evidence>
<gene>
    <name evidence="2" type="primary">ydjP</name>
    <name evidence="2" type="ORF">PTE31013_02610</name>
</gene>
<accession>A0A5E4VH31</accession>
<feature type="domain" description="AB hydrolase-1" evidence="1">
    <location>
        <begin position="21"/>
        <end position="238"/>
    </location>
</feature>
<dbReference type="PANTHER" id="PTHR43433">
    <property type="entry name" value="HYDROLASE, ALPHA/BETA FOLD FAMILY PROTEIN"/>
    <property type="match status" value="1"/>
</dbReference>
<sequence>MPYFQTGASHIYYETHGRGLPVVMLHGVGGNHASWFYQLTGWAQRFQLITFDARGFGKSTDAESLGRSAFTEDLTRLLDHLGIQRAALVAQSMGGGTAVDFTCRFPERVCALVLADTLVWLDPPPEMAADFLAVQVQTQNLNQLERVLGETFRGAQPELSELYLQIASFNHYTVKTLTGTQTRYRPQALALTGVPALFVVGEEDVLFPPSLIRKAWREVPGADWITLEKAGHSAYFEAAESFNRLVGHWLEACVGKFDPVTHT</sequence>
<organism evidence="2 3">
    <name type="scientific">Pandoraea terrigena</name>
    <dbReference type="NCBI Taxonomy" id="2508292"/>
    <lineage>
        <taxon>Bacteria</taxon>
        <taxon>Pseudomonadati</taxon>
        <taxon>Pseudomonadota</taxon>
        <taxon>Betaproteobacteria</taxon>
        <taxon>Burkholderiales</taxon>
        <taxon>Burkholderiaceae</taxon>
        <taxon>Pandoraea</taxon>
    </lineage>
</organism>
<dbReference type="InterPro" id="IPR000073">
    <property type="entry name" value="AB_hydrolase_1"/>
</dbReference>
<dbReference type="Gene3D" id="3.40.50.1820">
    <property type="entry name" value="alpha/beta hydrolase"/>
    <property type="match status" value="1"/>
</dbReference>
<reference evidence="2 3" key="1">
    <citation type="submission" date="2019-08" db="EMBL/GenBank/DDBJ databases">
        <authorList>
            <person name="Peeters C."/>
        </authorList>
    </citation>
    <scope>NUCLEOTIDE SEQUENCE [LARGE SCALE GENOMIC DNA]</scope>
    <source>
        <strain evidence="2 3">LMG 31013</strain>
    </source>
</reference>
<dbReference type="PRINTS" id="PR00111">
    <property type="entry name" value="ABHYDROLASE"/>
</dbReference>
<evidence type="ECO:0000259" key="1">
    <source>
        <dbReference type="Pfam" id="PF00561"/>
    </source>
</evidence>
<dbReference type="InterPro" id="IPR029058">
    <property type="entry name" value="AB_hydrolase_fold"/>
</dbReference>
<dbReference type="RefSeq" id="WP_174978551.1">
    <property type="nucleotide sequence ID" value="NZ_CABPRU010000005.1"/>
</dbReference>
<dbReference type="SUPFAM" id="SSF53474">
    <property type="entry name" value="alpha/beta-Hydrolases"/>
    <property type="match status" value="1"/>
</dbReference>
<dbReference type="AlphaFoldDB" id="A0A5E4VH31"/>